<evidence type="ECO:0000256" key="3">
    <source>
        <dbReference type="ARBA" id="ARBA00015991"/>
    </source>
</evidence>
<dbReference type="InterPro" id="IPR036046">
    <property type="entry name" value="Acylphosphatase-like_dom_sf"/>
</dbReference>
<evidence type="ECO:0000256" key="2">
    <source>
        <dbReference type="ARBA" id="ARBA00012150"/>
    </source>
</evidence>
<accession>A0A285UC15</accession>
<name>A0A285UC15_9STAP</name>
<dbReference type="PANTHER" id="PTHR47268">
    <property type="entry name" value="ACYLPHOSPHATASE"/>
    <property type="match status" value="1"/>
</dbReference>
<dbReference type="Gene3D" id="3.30.70.100">
    <property type="match status" value="1"/>
</dbReference>
<evidence type="ECO:0000313" key="9">
    <source>
        <dbReference type="Proteomes" id="UP000219412"/>
    </source>
</evidence>
<dbReference type="InterPro" id="IPR017968">
    <property type="entry name" value="Acylphosphatase_CS"/>
</dbReference>
<organism evidence="8 9">
    <name type="scientific">Salinicoccus kekensis</name>
    <dbReference type="NCBI Taxonomy" id="714307"/>
    <lineage>
        <taxon>Bacteria</taxon>
        <taxon>Bacillati</taxon>
        <taxon>Bacillota</taxon>
        <taxon>Bacilli</taxon>
        <taxon>Bacillales</taxon>
        <taxon>Staphylococcaceae</taxon>
        <taxon>Salinicoccus</taxon>
    </lineage>
</organism>
<proteinExistence type="inferred from homology"/>
<dbReference type="EMBL" id="OBQF01000001">
    <property type="protein sequence ID" value="SOC38948.1"/>
    <property type="molecule type" value="Genomic_DNA"/>
</dbReference>
<dbReference type="PANTHER" id="PTHR47268:SF4">
    <property type="entry name" value="ACYLPHOSPHATASE"/>
    <property type="match status" value="1"/>
</dbReference>
<dbReference type="RefSeq" id="WP_097039045.1">
    <property type="nucleotide sequence ID" value="NZ_OBQF01000001.1"/>
</dbReference>
<dbReference type="EC" id="3.6.1.7" evidence="2 5"/>
<evidence type="ECO:0000256" key="4">
    <source>
        <dbReference type="ARBA" id="ARBA00047645"/>
    </source>
</evidence>
<dbReference type="PROSITE" id="PS51160">
    <property type="entry name" value="ACYLPHOSPHATASE_3"/>
    <property type="match status" value="1"/>
</dbReference>
<dbReference type="Proteomes" id="UP000219412">
    <property type="component" value="Unassembled WGS sequence"/>
</dbReference>
<feature type="domain" description="Acylphosphatase-like" evidence="7">
    <location>
        <begin position="3"/>
        <end position="89"/>
    </location>
</feature>
<dbReference type="InterPro" id="IPR020456">
    <property type="entry name" value="Acylphosphatase"/>
</dbReference>
<evidence type="ECO:0000256" key="6">
    <source>
        <dbReference type="RuleBase" id="RU004168"/>
    </source>
</evidence>
<protein>
    <recommendedName>
        <fullName evidence="3 5">acylphosphatase</fullName>
        <ecNumber evidence="2 5">3.6.1.7</ecNumber>
    </recommendedName>
</protein>
<feature type="active site" evidence="5">
    <location>
        <position position="36"/>
    </location>
</feature>
<dbReference type="InterPro" id="IPR001792">
    <property type="entry name" value="Acylphosphatase-like_dom"/>
</dbReference>
<evidence type="ECO:0000256" key="1">
    <source>
        <dbReference type="ARBA" id="ARBA00005614"/>
    </source>
</evidence>
<keyword evidence="5" id="KW-0378">Hydrolase</keyword>
<dbReference type="GO" id="GO:0003998">
    <property type="term" value="F:acylphosphatase activity"/>
    <property type="evidence" value="ECO:0007669"/>
    <property type="project" value="UniProtKB-EC"/>
</dbReference>
<dbReference type="PROSITE" id="PS00150">
    <property type="entry name" value="ACYLPHOSPHATASE_1"/>
    <property type="match status" value="1"/>
</dbReference>
<dbReference type="SUPFAM" id="SSF54975">
    <property type="entry name" value="Acylphosphatase/BLUF domain-like"/>
    <property type="match status" value="1"/>
</dbReference>
<dbReference type="Pfam" id="PF00708">
    <property type="entry name" value="Acylphosphatase"/>
    <property type="match status" value="1"/>
</dbReference>
<comment type="catalytic activity">
    <reaction evidence="4 5">
        <text>an acyl phosphate + H2O = a carboxylate + phosphate + H(+)</text>
        <dbReference type="Rhea" id="RHEA:14965"/>
        <dbReference type="ChEBI" id="CHEBI:15377"/>
        <dbReference type="ChEBI" id="CHEBI:15378"/>
        <dbReference type="ChEBI" id="CHEBI:29067"/>
        <dbReference type="ChEBI" id="CHEBI:43474"/>
        <dbReference type="ChEBI" id="CHEBI:59918"/>
        <dbReference type="EC" id="3.6.1.7"/>
    </reaction>
</comment>
<evidence type="ECO:0000256" key="5">
    <source>
        <dbReference type="PROSITE-ProRule" id="PRU00520"/>
    </source>
</evidence>
<dbReference type="AlphaFoldDB" id="A0A285UC15"/>
<dbReference type="OrthoDB" id="9808093at2"/>
<evidence type="ECO:0000313" key="8">
    <source>
        <dbReference type="EMBL" id="SOC38948.1"/>
    </source>
</evidence>
<evidence type="ECO:0000259" key="7">
    <source>
        <dbReference type="PROSITE" id="PS51160"/>
    </source>
</evidence>
<gene>
    <name evidence="8" type="ORF">SAMN05878391_0629</name>
</gene>
<comment type="similarity">
    <text evidence="1 6">Belongs to the acylphosphatase family.</text>
</comment>
<reference evidence="9" key="1">
    <citation type="submission" date="2017-08" db="EMBL/GenBank/DDBJ databases">
        <authorList>
            <person name="Varghese N."/>
            <person name="Submissions S."/>
        </authorList>
    </citation>
    <scope>NUCLEOTIDE SEQUENCE [LARGE SCALE GENOMIC DNA]</scope>
    <source>
        <strain evidence="9">DSM 23173</strain>
    </source>
</reference>
<sequence>MEARLITLSGRVQGVGFRYHTKTIADQYGIKGYAKNLTADVEVFAQGEVSSLERFTDEVINGPAPASRIDEYTVDSVEPEEKYTDFKTL</sequence>
<feature type="active site" evidence="5">
    <location>
        <position position="18"/>
    </location>
</feature>
<keyword evidence="9" id="KW-1185">Reference proteome</keyword>